<name>A0A514Z9W8_9LACT</name>
<proteinExistence type="predicted"/>
<gene>
    <name evidence="1" type="ORF">FLP15_09670</name>
</gene>
<keyword evidence="2" id="KW-1185">Reference proteome</keyword>
<protein>
    <submittedName>
        <fullName evidence="1">Uncharacterized protein</fullName>
    </submittedName>
</protein>
<dbReference type="KEGG" id="lack:FLP15_09670"/>
<reference evidence="1 2" key="1">
    <citation type="submission" date="2019-07" db="EMBL/GenBank/DDBJ databases">
        <title>Genome sequencing of KACC 19320.</title>
        <authorList>
            <person name="Heo J."/>
            <person name="Kim S.-J."/>
            <person name="Kim J.-S."/>
            <person name="Hong S.-B."/>
            <person name="Kwon S.-W."/>
        </authorList>
    </citation>
    <scope>NUCLEOTIDE SEQUENCE [LARGE SCALE GENOMIC DNA]</scope>
    <source>
        <strain evidence="1 2">KACC 19320</strain>
    </source>
</reference>
<dbReference type="EMBL" id="CP041356">
    <property type="protein sequence ID" value="QDK71373.1"/>
    <property type="molecule type" value="Genomic_DNA"/>
</dbReference>
<dbReference type="RefSeq" id="WP_142766942.1">
    <property type="nucleotide sequence ID" value="NZ_CP041356.1"/>
</dbReference>
<accession>A0A514Z9W8</accession>
<evidence type="ECO:0000313" key="2">
    <source>
        <dbReference type="Proteomes" id="UP000315128"/>
    </source>
</evidence>
<evidence type="ECO:0000313" key="1">
    <source>
        <dbReference type="EMBL" id="QDK71373.1"/>
    </source>
</evidence>
<sequence length="62" mass="6968">MKQAKLLLPFVLEQMIALNNDVELDDLDSINFWDKFADDAVLCSGKKAVNKRSISAKVISQE</sequence>
<dbReference type="Proteomes" id="UP000315128">
    <property type="component" value="Chromosome"/>
</dbReference>
<dbReference type="AlphaFoldDB" id="A0A514Z9W8"/>
<organism evidence="1 2">
    <name type="scientific">Lactococcus protaetiae</name>
    <dbReference type="NCBI Taxonomy" id="2592653"/>
    <lineage>
        <taxon>Bacteria</taxon>
        <taxon>Bacillati</taxon>
        <taxon>Bacillota</taxon>
        <taxon>Bacilli</taxon>
        <taxon>Lactobacillales</taxon>
        <taxon>Streptococcaceae</taxon>
        <taxon>Lactococcus</taxon>
    </lineage>
</organism>